<keyword evidence="1" id="KW-0862">Zinc</keyword>
<gene>
    <name evidence="4" type="ORF">THAOC_36574</name>
</gene>
<dbReference type="InterPro" id="IPR013083">
    <property type="entry name" value="Znf_RING/FYVE/PHD"/>
</dbReference>
<feature type="non-terminal residue" evidence="4">
    <location>
        <position position="455"/>
    </location>
</feature>
<dbReference type="Proteomes" id="UP000266841">
    <property type="component" value="Unassembled WGS sequence"/>
</dbReference>
<protein>
    <recommendedName>
        <fullName evidence="3">RING-type domain-containing protein</fullName>
    </recommendedName>
</protein>
<dbReference type="EMBL" id="AGNL01049132">
    <property type="protein sequence ID" value="EJK44854.1"/>
    <property type="molecule type" value="Genomic_DNA"/>
</dbReference>
<keyword evidence="5" id="KW-1185">Reference proteome</keyword>
<evidence type="ECO:0000259" key="3">
    <source>
        <dbReference type="PROSITE" id="PS50089"/>
    </source>
</evidence>
<dbReference type="OrthoDB" id="40126at2759"/>
<feature type="region of interest" description="Disordered" evidence="2">
    <location>
        <begin position="109"/>
        <end position="253"/>
    </location>
</feature>
<feature type="compositionally biased region" description="Basic and acidic residues" evidence="2">
    <location>
        <begin position="204"/>
        <end position="215"/>
    </location>
</feature>
<dbReference type="InterPro" id="IPR011990">
    <property type="entry name" value="TPR-like_helical_dom_sf"/>
</dbReference>
<dbReference type="Pfam" id="PF08238">
    <property type="entry name" value="Sel1"/>
    <property type="match status" value="2"/>
</dbReference>
<dbReference type="SUPFAM" id="SSF57850">
    <property type="entry name" value="RING/U-box"/>
    <property type="match status" value="1"/>
</dbReference>
<evidence type="ECO:0000256" key="2">
    <source>
        <dbReference type="SAM" id="MobiDB-lite"/>
    </source>
</evidence>
<name>K0R1N5_THAOC</name>
<dbReference type="PROSITE" id="PS50089">
    <property type="entry name" value="ZF_RING_2"/>
    <property type="match status" value="1"/>
</dbReference>
<keyword evidence="1" id="KW-0863">Zinc-finger</keyword>
<feature type="compositionally biased region" description="Low complexity" evidence="2">
    <location>
        <begin position="184"/>
        <end position="196"/>
    </location>
</feature>
<evidence type="ECO:0000313" key="4">
    <source>
        <dbReference type="EMBL" id="EJK44854.1"/>
    </source>
</evidence>
<dbReference type="SUPFAM" id="SSF81901">
    <property type="entry name" value="HCP-like"/>
    <property type="match status" value="1"/>
</dbReference>
<proteinExistence type="predicted"/>
<feature type="domain" description="RING-type" evidence="3">
    <location>
        <begin position="276"/>
        <end position="321"/>
    </location>
</feature>
<dbReference type="GO" id="GO:0008270">
    <property type="term" value="F:zinc ion binding"/>
    <property type="evidence" value="ECO:0007669"/>
    <property type="project" value="UniProtKB-KW"/>
</dbReference>
<dbReference type="InterPro" id="IPR001841">
    <property type="entry name" value="Znf_RING"/>
</dbReference>
<dbReference type="SMART" id="SM00671">
    <property type="entry name" value="SEL1"/>
    <property type="match status" value="2"/>
</dbReference>
<sequence length="455" mass="50164">MQPSQTLFMQQTFLFECLPTGNSIRRKQIGHVCPSGLSWPLVINARSRFCAAGWPADPTEPAWEALDASDMDAAYSPQFFLSGRENKTGWHGLEGKAFRLREVRRKAFLDRPAGRSPRAQRRGSSHRPNAFAGPPSPPGPAQRLFIQSGGQGHEASPLRRLHFSGDSPPRAASGLPLKTYRRFPSPAESLSSSVSPKIAFQSHRPSDRAPERSRESVSGSLGRTETIGIGPRTDMSASDVAVAQADGSAESVDTAARDLQRRLMASGHERPEGDRCPICFDLIEFPVGKHSKITICCMKRVCDGCIFAARRRGLRGCPFCRTPFPADDASKLAMVQRRVEKRDADAIAHLGNKYFYGELGLAKDVPRAIELWTEAAELGSVIAHHDLGLVHYNGKGAEEDKPKGIRHWHDAAMKGHHMFKDGHANKEQYAEALLGYRDAVEEMKSPQREEAKRIG</sequence>
<dbReference type="Gene3D" id="3.30.40.10">
    <property type="entry name" value="Zinc/RING finger domain, C3HC4 (zinc finger)"/>
    <property type="match status" value="1"/>
</dbReference>
<comment type="caution">
    <text evidence="4">The sequence shown here is derived from an EMBL/GenBank/DDBJ whole genome shotgun (WGS) entry which is preliminary data.</text>
</comment>
<keyword evidence="1" id="KW-0479">Metal-binding</keyword>
<evidence type="ECO:0000313" key="5">
    <source>
        <dbReference type="Proteomes" id="UP000266841"/>
    </source>
</evidence>
<accession>K0R1N5</accession>
<dbReference type="GO" id="GO:0005737">
    <property type="term" value="C:cytoplasm"/>
    <property type="evidence" value="ECO:0007669"/>
    <property type="project" value="UniProtKB-ARBA"/>
</dbReference>
<dbReference type="InterPro" id="IPR006597">
    <property type="entry name" value="Sel1-like"/>
</dbReference>
<evidence type="ECO:0000256" key="1">
    <source>
        <dbReference type="PROSITE-ProRule" id="PRU00175"/>
    </source>
</evidence>
<reference evidence="4 5" key="1">
    <citation type="journal article" date="2012" name="Genome Biol.">
        <title>Genome and low-iron response of an oceanic diatom adapted to chronic iron limitation.</title>
        <authorList>
            <person name="Lommer M."/>
            <person name="Specht M."/>
            <person name="Roy A.S."/>
            <person name="Kraemer L."/>
            <person name="Andreson R."/>
            <person name="Gutowska M.A."/>
            <person name="Wolf J."/>
            <person name="Bergner S.V."/>
            <person name="Schilhabel M.B."/>
            <person name="Klostermeier U.C."/>
            <person name="Beiko R.G."/>
            <person name="Rosenstiel P."/>
            <person name="Hippler M."/>
            <person name="Laroche J."/>
        </authorList>
    </citation>
    <scope>NUCLEOTIDE SEQUENCE [LARGE SCALE GENOMIC DNA]</scope>
    <source>
        <strain evidence="4 5">CCMP1005</strain>
    </source>
</reference>
<organism evidence="4 5">
    <name type="scientific">Thalassiosira oceanica</name>
    <name type="common">Marine diatom</name>
    <dbReference type="NCBI Taxonomy" id="159749"/>
    <lineage>
        <taxon>Eukaryota</taxon>
        <taxon>Sar</taxon>
        <taxon>Stramenopiles</taxon>
        <taxon>Ochrophyta</taxon>
        <taxon>Bacillariophyta</taxon>
        <taxon>Coscinodiscophyceae</taxon>
        <taxon>Thalassiosirophycidae</taxon>
        <taxon>Thalassiosirales</taxon>
        <taxon>Thalassiosiraceae</taxon>
        <taxon>Thalassiosira</taxon>
    </lineage>
</organism>
<dbReference type="AlphaFoldDB" id="K0R1N5"/>
<dbReference type="Gene3D" id="1.25.40.10">
    <property type="entry name" value="Tetratricopeptide repeat domain"/>
    <property type="match status" value="1"/>
</dbReference>